<dbReference type="SMART" id="SM00225">
    <property type="entry name" value="BTB"/>
    <property type="match status" value="1"/>
</dbReference>
<dbReference type="SUPFAM" id="SSF54695">
    <property type="entry name" value="POZ domain"/>
    <property type="match status" value="1"/>
</dbReference>
<dbReference type="PROSITE" id="PS50097">
    <property type="entry name" value="BTB"/>
    <property type="match status" value="1"/>
</dbReference>
<evidence type="ECO:0000256" key="3">
    <source>
        <dbReference type="SAM" id="MobiDB-lite"/>
    </source>
</evidence>
<dbReference type="Pfam" id="PF01344">
    <property type="entry name" value="Kelch_1"/>
    <property type="match status" value="3"/>
</dbReference>
<evidence type="ECO:0000256" key="1">
    <source>
        <dbReference type="ARBA" id="ARBA00022441"/>
    </source>
</evidence>
<dbReference type="InterPro" id="IPR011333">
    <property type="entry name" value="SKP1/BTB/POZ_sf"/>
</dbReference>
<sequence length="704" mass="80390">MSDETNNNNDNTNNGRLVTNKVKSKNGTVRVSASAVEAADDDDSFIEDARNTRRNVSHEVRYCPDGECGCGLAYPRPENIHRSYEFYSDADVVNNNDAILRSSDGFYFPVHRVILCGESDYFKTLFTTTLHTEERTDIVVYNIRGEMLGLLLDFIYTREMWLNDENVLPILEAADFLSLIKIKNKCCEYIENQVEELNCLGIRRFAKNWYCPDLERVAHQFLMRQFVEVSKTSDELLDLSLDEVISLFSDDELNVKNEEVVWEAALRWISHDADNRKAHIVDLLKTVRTGLMETQYFMEKVKECNFVQGHEGCRPIVIETLRFLYDLEVITERDGEIPTPSIARPRIPHEILFAIGGWSGGSPTNYIETYDTRADRWIRVNEVDPTGPRAYHGTVAIGFKIYVVGGFDGVDYFDSCRVFDAVTKKWKFIASMYNRRCYVSVALLDNDKIYAMGGYDGQHRQNSCERFDTGLNQWTQICPMNCQRSDASATSLRNVVYICGGFNGVECLNSCECYDPEINQWTMILPMRSRRSGVSCIAYNDNVYVVGGFNGISRMCSGEKFNPDTNTWTSIPDMYNPRSNFAIEVIDDLLFCIGGFTGTSTTFNVECYDQKTNEWYEATDMNIYRSALAACVIPGLPNIQDFIHPHRDRLMEEKRQRLLVLQQQQGTPIPFPQNSTNTNAQPTQGNLIVIGNQEQLQNVAANRQ</sequence>
<dbReference type="PANTHER" id="PTHR45632">
    <property type="entry name" value="LD33804P"/>
    <property type="match status" value="1"/>
</dbReference>
<comment type="caution">
    <text evidence="5">The sequence shown here is derived from an EMBL/GenBank/DDBJ whole genome shotgun (WGS) entry which is preliminary data.</text>
</comment>
<dbReference type="SMART" id="SM00612">
    <property type="entry name" value="Kelch"/>
    <property type="match status" value="6"/>
</dbReference>
<dbReference type="SUPFAM" id="SSF117281">
    <property type="entry name" value="Kelch motif"/>
    <property type="match status" value="1"/>
</dbReference>
<dbReference type="Proteomes" id="UP000094527">
    <property type="component" value="Unassembled WGS sequence"/>
</dbReference>
<dbReference type="STRING" id="48709.A0A1D2NDK7"/>
<dbReference type="GO" id="GO:0003779">
    <property type="term" value="F:actin binding"/>
    <property type="evidence" value="ECO:0007669"/>
    <property type="project" value="UniProtKB-KW"/>
</dbReference>
<dbReference type="EMBL" id="LJIJ01000077">
    <property type="protein sequence ID" value="ODN03344.1"/>
    <property type="molecule type" value="Genomic_DNA"/>
</dbReference>
<feature type="region of interest" description="Disordered" evidence="3">
    <location>
        <begin position="1"/>
        <end position="23"/>
    </location>
</feature>
<dbReference type="OrthoDB" id="191037at2759"/>
<dbReference type="InterPro" id="IPR015915">
    <property type="entry name" value="Kelch-typ_b-propeller"/>
</dbReference>
<dbReference type="InterPro" id="IPR000210">
    <property type="entry name" value="BTB/POZ_dom"/>
</dbReference>
<evidence type="ECO:0000313" key="6">
    <source>
        <dbReference type="Proteomes" id="UP000094527"/>
    </source>
</evidence>
<dbReference type="FunFam" id="1.25.40.420:FF:000001">
    <property type="entry name" value="Kelch-like family member 12"/>
    <property type="match status" value="1"/>
</dbReference>
<organism evidence="5 6">
    <name type="scientific">Orchesella cincta</name>
    <name type="common">Springtail</name>
    <name type="synonym">Podura cincta</name>
    <dbReference type="NCBI Taxonomy" id="48709"/>
    <lineage>
        <taxon>Eukaryota</taxon>
        <taxon>Metazoa</taxon>
        <taxon>Ecdysozoa</taxon>
        <taxon>Arthropoda</taxon>
        <taxon>Hexapoda</taxon>
        <taxon>Collembola</taxon>
        <taxon>Entomobryomorpha</taxon>
        <taxon>Entomobryoidea</taxon>
        <taxon>Orchesellidae</taxon>
        <taxon>Orchesellinae</taxon>
        <taxon>Orchesella</taxon>
    </lineage>
</organism>
<dbReference type="Pfam" id="PF00651">
    <property type="entry name" value="BTB"/>
    <property type="match status" value="1"/>
</dbReference>
<dbReference type="OMA" id="YKTNQWS"/>
<dbReference type="Gene3D" id="1.25.40.420">
    <property type="match status" value="1"/>
</dbReference>
<dbReference type="PRINTS" id="PR00501">
    <property type="entry name" value="KELCHREPEAT"/>
</dbReference>
<evidence type="ECO:0000259" key="4">
    <source>
        <dbReference type="PROSITE" id="PS50097"/>
    </source>
</evidence>
<dbReference type="InterPro" id="IPR006652">
    <property type="entry name" value="Kelch_1"/>
</dbReference>
<evidence type="ECO:0000313" key="5">
    <source>
        <dbReference type="EMBL" id="ODN03344.1"/>
    </source>
</evidence>
<dbReference type="AlphaFoldDB" id="A0A1D2NDK7"/>
<dbReference type="Pfam" id="PF07707">
    <property type="entry name" value="BACK"/>
    <property type="match status" value="1"/>
</dbReference>
<protein>
    <submittedName>
        <fullName evidence="5">Kelch-like protein 10</fullName>
    </submittedName>
</protein>
<dbReference type="InterPro" id="IPR011705">
    <property type="entry name" value="BACK"/>
</dbReference>
<dbReference type="SMART" id="SM00875">
    <property type="entry name" value="BACK"/>
    <property type="match status" value="1"/>
</dbReference>
<keyword evidence="6" id="KW-1185">Reference proteome</keyword>
<dbReference type="Pfam" id="PF24681">
    <property type="entry name" value="Kelch_KLHDC2_KLHL20_DRC7"/>
    <property type="match status" value="1"/>
</dbReference>
<keyword evidence="1" id="KW-0880">Kelch repeat</keyword>
<reference evidence="5 6" key="1">
    <citation type="journal article" date="2016" name="Genome Biol. Evol.">
        <title>Gene Family Evolution Reflects Adaptation to Soil Environmental Stressors in the Genome of the Collembolan Orchesella cincta.</title>
        <authorList>
            <person name="Faddeeva-Vakhrusheva A."/>
            <person name="Derks M.F."/>
            <person name="Anvar S.Y."/>
            <person name="Agamennone V."/>
            <person name="Suring W."/>
            <person name="Smit S."/>
            <person name="van Straalen N.M."/>
            <person name="Roelofs D."/>
        </authorList>
    </citation>
    <scope>NUCLEOTIDE SEQUENCE [LARGE SCALE GENOMIC DNA]</scope>
    <source>
        <tissue evidence="5">Mixed pool</tissue>
    </source>
</reference>
<gene>
    <name evidence="5" type="ORF">Ocin01_03331</name>
</gene>
<feature type="compositionally biased region" description="Low complexity" evidence="3">
    <location>
        <begin position="1"/>
        <end position="14"/>
    </location>
</feature>
<dbReference type="Gene3D" id="3.30.710.10">
    <property type="entry name" value="Potassium Channel Kv1.1, Chain A"/>
    <property type="match status" value="1"/>
</dbReference>
<keyword evidence="2" id="KW-0677">Repeat</keyword>
<accession>A0A1D2NDK7</accession>
<feature type="domain" description="BTB" evidence="4">
    <location>
        <begin position="96"/>
        <end position="164"/>
    </location>
</feature>
<dbReference type="Gene3D" id="2.120.10.80">
    <property type="entry name" value="Kelch-type beta propeller"/>
    <property type="match status" value="1"/>
</dbReference>
<name>A0A1D2NDK7_ORCCI</name>
<dbReference type="PANTHER" id="PTHR45632:SF5">
    <property type="entry name" value="KELCH-LIKE PROTEIN 22"/>
    <property type="match status" value="1"/>
</dbReference>
<evidence type="ECO:0000256" key="2">
    <source>
        <dbReference type="ARBA" id="ARBA00022737"/>
    </source>
</evidence>
<proteinExistence type="predicted"/>